<dbReference type="InterPro" id="IPR040692">
    <property type="entry name" value="UGGT_TRXL_3"/>
</dbReference>
<evidence type="ECO:0000256" key="6">
    <source>
        <dbReference type="ARBA" id="ARBA00022729"/>
    </source>
</evidence>
<feature type="domain" description="UGGT thioredoxin-like" evidence="10">
    <location>
        <begin position="33"/>
        <end position="237"/>
    </location>
</feature>
<dbReference type="SUPFAM" id="SSF53448">
    <property type="entry name" value="Nucleotide-diphospho-sugar transferases"/>
    <property type="match status" value="1"/>
</dbReference>
<dbReference type="InterPro" id="IPR040693">
    <property type="entry name" value="UGGT_TRXL_1"/>
</dbReference>
<feature type="domain" description="UGGT thioredoxin-like" evidence="11">
    <location>
        <begin position="302"/>
        <end position="445"/>
    </location>
</feature>
<feature type="domain" description="Glucosyltransferase 24 catalytic" evidence="14">
    <location>
        <begin position="1296"/>
        <end position="1561"/>
    </location>
</feature>
<keyword evidence="6 9" id="KW-0732">Signal</keyword>
<feature type="domain" description="UGGT thioredoxin-like" evidence="12">
    <location>
        <begin position="453"/>
        <end position="725"/>
    </location>
</feature>
<reference evidence="15" key="1">
    <citation type="journal article" date="2021" name="New Phytol.">
        <title>Evolutionary innovations through gain and loss of genes in the ectomycorrhizal Boletales.</title>
        <authorList>
            <person name="Wu G."/>
            <person name="Miyauchi S."/>
            <person name="Morin E."/>
            <person name="Kuo A."/>
            <person name="Drula E."/>
            <person name="Varga T."/>
            <person name="Kohler A."/>
            <person name="Feng B."/>
            <person name="Cao Y."/>
            <person name="Lipzen A."/>
            <person name="Daum C."/>
            <person name="Hundley H."/>
            <person name="Pangilinan J."/>
            <person name="Johnson J."/>
            <person name="Barry K."/>
            <person name="LaButti K."/>
            <person name="Ng V."/>
            <person name="Ahrendt S."/>
            <person name="Min B."/>
            <person name="Choi I.G."/>
            <person name="Park H."/>
            <person name="Plett J.M."/>
            <person name="Magnuson J."/>
            <person name="Spatafora J.W."/>
            <person name="Nagy L.G."/>
            <person name="Henrissat B."/>
            <person name="Grigoriev I.V."/>
            <person name="Yang Z.L."/>
            <person name="Xu J."/>
            <person name="Martin F.M."/>
        </authorList>
    </citation>
    <scope>NUCLEOTIDE SEQUENCE</scope>
    <source>
        <strain evidence="15">KKN 215</strain>
    </source>
</reference>
<comment type="subcellular location">
    <subcellularLocation>
        <location evidence="2">Endoplasmic reticulum lumen</location>
    </subcellularLocation>
</comment>
<sequence length="1615" mass="180406">RCVLIGSVFLAIRSGLAGPSPPVQVRLQSSWAAPPFALEAIETISEHHPDAFFPLIHAITTEDALSKLHKSVPSEVYQLILDTAIHQGYLADTDINTVAGFKMGLGLHTATPKIEAFYQYYLDRHSSRDGAECGSWVDWYGQVVCDVETLAHLAGVETIDSSAGHEVCFRSFNPPKLLPFDHVQPLATHLSRPPRTAILYASLASPNFRSLHDYLYKASTGSSPHIEYVLRHIPGRDRDLSSRSYLSGYGVALDLKKMEYLAIDDRSSESTNTKSETASTVQSDPIITLLHQYPENSSADYTTALTKDELLRIGLQAVQLIRDSTGQDLEEPSSATSRDSLNALATLKQLSQNFLKYASALARRVAVDQGLEDEVFQNGMKVQGGASACWLNGVVVQEKDMNPFTLLRFMRKERGIMLSLMKQGLTSEQAISLLTHKTVGAAQSESGTLDGLFDASDRPEGGDLIMWWNDFEKDARYARWGDNINILLRQMYPGQFPSLRRNIFNVVLSVDLSQSSSLSFIGATVANIITRQFPFRFGVVPIVETEGGLQMARLFYWLIENVGRARTMQFIQRIAQITAPPHELTYHVQWPLVRSEFKSLISSLTSEDLQTTSLPLDTLKQTVIDDVVLGRAEGALESKITQAKEYAKRLGLDLESASQGSAFVNGKWYELNDDFLRNMQTELGEHMQILQEELYSGTLSEEKVQSISTYFYDLPTSLQRRNKHIFPSKKTGSLKILSLPDLYARTGLPISNGAFVYPVAEEDDDVPITVYVIADLDSQSGKKLVREALLSLAATNGTRLTFIHNPSVDQDGLGPVSTILGQLVANDALSKFSPSRLLGSLKLEDVAASVNEDEQVVLQAQDNLLEGLTQSGAPFLSASHAVVHDLQLKPGQQALIVNGRIVGPFHDGDFIAEDIQALASYEYRKRVQPVVEALNNVLGSFETYTRESLSTLISAASSIVSSIRLPDPSEAGLFNTPQRPRLRNYQLLGNDYTKYEFGKNETALLHFGFVLDPLSETAQKWSSIIEWLLNDPSVFVELHINPARYRDLPLKRFYRYNLPGELTFDEHGSEVQSLAIFSELPIEPIYTLAMDVPQSWLVRPREAQYDLDNIQLGVVPAKERAQGVQATFNLDYLVIEGHAREPATMAPPRGLQLQLVTSGTQKDNATSVAIADTQVVANLGYLQFRVKPGVFKLEIRPGRGRDIFIIESVGNEGWESPDVDAVGDEVTLTNFEGLTLYPRFKRVRGMELVDVLAVEEKSAEESKGFLGDVLSGFSSMFSSKPTPTTDLVPADNHAEINIFTVASGLLYERFASIMILSVLRNTNSTVKFWFIENFLSPSFLEFIPHFAKAYNFKYELVTYKWPSWLRAQKEKQRIIWAYKILFLDVLFPMDLKKVIFVDADQIVRADLKELVDLDLHGAPYGYTPMGDDNTDMEGFRFWKTGYWKDFLQGMPYHISALYVVDLVRFRQMAAGDMLRGHYQQLSADPNSLANLDQDLPNNLQREVPIFSLPEDWLWCETWCSKDRLHRAKTIDLCQNPLTKEPKLVRARQIPEWSTYDSEIAEFARQLAERGEIHSGIAAADANVLAAQAAGVVKPADDITPVAKDQDKADHVRDEL</sequence>
<proteinExistence type="inferred from homology"/>
<keyword evidence="7" id="KW-0256">Endoplasmic reticulum</keyword>
<evidence type="ECO:0000313" key="15">
    <source>
        <dbReference type="EMBL" id="KAH8101097.1"/>
    </source>
</evidence>
<evidence type="ECO:0000256" key="5">
    <source>
        <dbReference type="ARBA" id="ARBA00022679"/>
    </source>
</evidence>
<evidence type="ECO:0000259" key="10">
    <source>
        <dbReference type="Pfam" id="PF18400"/>
    </source>
</evidence>
<evidence type="ECO:0000256" key="9">
    <source>
        <dbReference type="SAM" id="SignalP"/>
    </source>
</evidence>
<dbReference type="Pfam" id="PF18401">
    <property type="entry name" value="Thioredoxin_13"/>
    <property type="match status" value="1"/>
</dbReference>
<evidence type="ECO:0000259" key="14">
    <source>
        <dbReference type="Pfam" id="PF18404"/>
    </source>
</evidence>
<evidence type="ECO:0000256" key="8">
    <source>
        <dbReference type="ARBA" id="ARBA00023180"/>
    </source>
</evidence>
<protein>
    <submittedName>
        <fullName evidence="15">Glycosyltransferase family 24 protein</fullName>
    </submittedName>
</protein>
<dbReference type="GO" id="GO:0018279">
    <property type="term" value="P:protein N-linked glycosylation via asparagine"/>
    <property type="evidence" value="ECO:0007669"/>
    <property type="project" value="TreeGrafter"/>
</dbReference>
<dbReference type="InterPro" id="IPR040694">
    <property type="entry name" value="UGGT_TRXL_2"/>
</dbReference>
<dbReference type="InterPro" id="IPR029044">
    <property type="entry name" value="Nucleotide-diphossugar_trans"/>
</dbReference>
<feature type="chain" id="PRO_5035470288" evidence="9">
    <location>
        <begin position="18"/>
        <end position="1615"/>
    </location>
</feature>
<dbReference type="GO" id="GO:0003980">
    <property type="term" value="F:UDP-glucose:glycoprotein glucosyltransferase activity"/>
    <property type="evidence" value="ECO:0007669"/>
    <property type="project" value="InterPro"/>
</dbReference>
<dbReference type="CDD" id="cd06432">
    <property type="entry name" value="GT8_HUGT1_C_like"/>
    <property type="match status" value="1"/>
</dbReference>
<dbReference type="UniPathway" id="UPA00378"/>
<keyword evidence="16" id="KW-1185">Reference proteome</keyword>
<dbReference type="InterPro" id="IPR040497">
    <property type="entry name" value="Glyco_transf_24"/>
</dbReference>
<evidence type="ECO:0000313" key="16">
    <source>
        <dbReference type="Proteomes" id="UP000813824"/>
    </source>
</evidence>
<dbReference type="InterPro" id="IPR009448">
    <property type="entry name" value="UDP-g_GGtrans"/>
</dbReference>
<feature type="domain" description="UDP-glucose:glycoprotein glucosyltransferase thioredoxin-like" evidence="13">
    <location>
        <begin position="754"/>
        <end position="961"/>
    </location>
</feature>
<comment type="similarity">
    <text evidence="4">Belongs to the glycosyltransferase 8 family.</text>
</comment>
<dbReference type="Pfam" id="PF18404">
    <property type="entry name" value="Glyco_transf_24"/>
    <property type="match status" value="1"/>
</dbReference>
<dbReference type="PANTHER" id="PTHR11226:SF0">
    <property type="entry name" value="UDP-GLUCOSE:GLYCOPROTEIN GLUCOSYLTRANSFERASE"/>
    <property type="match status" value="1"/>
</dbReference>
<dbReference type="GO" id="GO:0036503">
    <property type="term" value="P:ERAD pathway"/>
    <property type="evidence" value="ECO:0007669"/>
    <property type="project" value="TreeGrafter"/>
</dbReference>
<feature type="signal peptide" evidence="9">
    <location>
        <begin position="1"/>
        <end position="17"/>
    </location>
</feature>
<evidence type="ECO:0000259" key="11">
    <source>
        <dbReference type="Pfam" id="PF18401"/>
    </source>
</evidence>
<comment type="cofactor">
    <cofactor evidence="1">
        <name>Ca(2+)</name>
        <dbReference type="ChEBI" id="CHEBI:29108"/>
    </cofactor>
</comment>
<dbReference type="FunFam" id="3.90.550.10:FF:000065">
    <property type="entry name" value="UDP-glucose:glycoprotein glucosyltransferase, putative"/>
    <property type="match status" value="1"/>
</dbReference>
<keyword evidence="5" id="KW-0808">Transferase</keyword>
<name>A0A8K0UPF9_9AGAR</name>
<evidence type="ECO:0000256" key="4">
    <source>
        <dbReference type="ARBA" id="ARBA00006351"/>
    </source>
</evidence>
<evidence type="ECO:0000256" key="2">
    <source>
        <dbReference type="ARBA" id="ARBA00004319"/>
    </source>
</evidence>
<accession>A0A8K0UPF9</accession>
<comment type="pathway">
    <text evidence="3">Protein modification; protein glycosylation.</text>
</comment>
<evidence type="ECO:0000256" key="7">
    <source>
        <dbReference type="ARBA" id="ARBA00022824"/>
    </source>
</evidence>
<organism evidence="15 16">
    <name type="scientific">Cristinia sonorae</name>
    <dbReference type="NCBI Taxonomy" id="1940300"/>
    <lineage>
        <taxon>Eukaryota</taxon>
        <taxon>Fungi</taxon>
        <taxon>Dikarya</taxon>
        <taxon>Basidiomycota</taxon>
        <taxon>Agaricomycotina</taxon>
        <taxon>Agaricomycetes</taxon>
        <taxon>Agaricomycetidae</taxon>
        <taxon>Agaricales</taxon>
        <taxon>Pleurotineae</taxon>
        <taxon>Stephanosporaceae</taxon>
        <taxon>Cristinia</taxon>
    </lineage>
</organism>
<dbReference type="InterPro" id="IPR040525">
    <property type="entry name" value="UGGT_TRXL_4"/>
</dbReference>
<dbReference type="Proteomes" id="UP000813824">
    <property type="component" value="Unassembled WGS sequence"/>
</dbReference>
<dbReference type="GO" id="GO:0051082">
    <property type="term" value="F:unfolded protein binding"/>
    <property type="evidence" value="ECO:0007669"/>
    <property type="project" value="TreeGrafter"/>
</dbReference>
<dbReference type="PANTHER" id="PTHR11226">
    <property type="entry name" value="UDP-GLUCOSE GLYCOPROTEIN:GLUCOSYLTRANSFERASE"/>
    <property type="match status" value="1"/>
</dbReference>
<dbReference type="Gene3D" id="3.90.550.10">
    <property type="entry name" value="Spore Coat Polysaccharide Biosynthesis Protein SpsA, Chain A"/>
    <property type="match status" value="1"/>
</dbReference>
<dbReference type="Pfam" id="PF18403">
    <property type="entry name" value="Thioredoxin_15"/>
    <property type="match status" value="1"/>
</dbReference>
<evidence type="ECO:0000259" key="12">
    <source>
        <dbReference type="Pfam" id="PF18402"/>
    </source>
</evidence>
<dbReference type="Pfam" id="PF06427">
    <property type="entry name" value="UDP-g_GGTase"/>
    <property type="match status" value="1"/>
</dbReference>
<keyword evidence="8" id="KW-0325">Glycoprotein</keyword>
<comment type="caution">
    <text evidence="15">The sequence shown here is derived from an EMBL/GenBank/DDBJ whole genome shotgun (WGS) entry which is preliminary data.</text>
</comment>
<evidence type="ECO:0000256" key="1">
    <source>
        <dbReference type="ARBA" id="ARBA00001913"/>
    </source>
</evidence>
<gene>
    <name evidence="15" type="ORF">BXZ70DRAFT_1019697</name>
</gene>
<dbReference type="EMBL" id="JAEVFJ010000013">
    <property type="protein sequence ID" value="KAH8101097.1"/>
    <property type="molecule type" value="Genomic_DNA"/>
</dbReference>
<dbReference type="OrthoDB" id="27683at2759"/>
<evidence type="ECO:0000259" key="13">
    <source>
        <dbReference type="Pfam" id="PF18403"/>
    </source>
</evidence>
<dbReference type="GO" id="GO:0005788">
    <property type="term" value="C:endoplasmic reticulum lumen"/>
    <property type="evidence" value="ECO:0007669"/>
    <property type="project" value="UniProtKB-SubCell"/>
</dbReference>
<feature type="non-terminal residue" evidence="15">
    <location>
        <position position="1615"/>
    </location>
</feature>
<dbReference type="Pfam" id="PF18400">
    <property type="entry name" value="Thioredoxin_12"/>
    <property type="match status" value="1"/>
</dbReference>
<evidence type="ECO:0000256" key="3">
    <source>
        <dbReference type="ARBA" id="ARBA00004922"/>
    </source>
</evidence>
<dbReference type="Pfam" id="PF18402">
    <property type="entry name" value="Thioredoxin_14"/>
    <property type="match status" value="1"/>
</dbReference>